<organism evidence="1 2">
    <name type="scientific">Ramazzottius varieornatus</name>
    <name type="common">Water bear</name>
    <name type="synonym">Tardigrade</name>
    <dbReference type="NCBI Taxonomy" id="947166"/>
    <lineage>
        <taxon>Eukaryota</taxon>
        <taxon>Metazoa</taxon>
        <taxon>Ecdysozoa</taxon>
        <taxon>Tardigrada</taxon>
        <taxon>Eutardigrada</taxon>
        <taxon>Parachela</taxon>
        <taxon>Hypsibioidea</taxon>
        <taxon>Ramazzottiidae</taxon>
        <taxon>Ramazzottius</taxon>
    </lineage>
</organism>
<name>A0A1D1UE03_RAMVA</name>
<reference evidence="1 2" key="1">
    <citation type="journal article" date="2016" name="Nat. Commun.">
        <title>Extremotolerant tardigrade genome and improved radiotolerance of human cultured cells by tardigrade-unique protein.</title>
        <authorList>
            <person name="Hashimoto T."/>
            <person name="Horikawa D.D."/>
            <person name="Saito Y."/>
            <person name="Kuwahara H."/>
            <person name="Kozuka-Hata H."/>
            <person name="Shin-I T."/>
            <person name="Minakuchi Y."/>
            <person name="Ohishi K."/>
            <person name="Motoyama A."/>
            <person name="Aizu T."/>
            <person name="Enomoto A."/>
            <person name="Kondo K."/>
            <person name="Tanaka S."/>
            <person name="Hara Y."/>
            <person name="Koshikawa S."/>
            <person name="Sagara H."/>
            <person name="Miura T."/>
            <person name="Yokobori S."/>
            <person name="Miyagawa K."/>
            <person name="Suzuki Y."/>
            <person name="Kubo T."/>
            <person name="Oyama M."/>
            <person name="Kohara Y."/>
            <person name="Fujiyama A."/>
            <person name="Arakawa K."/>
            <person name="Katayama T."/>
            <person name="Toyoda A."/>
            <person name="Kunieda T."/>
        </authorList>
    </citation>
    <scope>NUCLEOTIDE SEQUENCE [LARGE SCALE GENOMIC DNA]</scope>
    <source>
        <strain evidence="1 2">YOKOZUNA-1</strain>
    </source>
</reference>
<protein>
    <submittedName>
        <fullName evidence="1">Uncharacterized protein</fullName>
    </submittedName>
</protein>
<keyword evidence="2" id="KW-1185">Reference proteome</keyword>
<evidence type="ECO:0000313" key="1">
    <source>
        <dbReference type="EMBL" id="GAU87711.1"/>
    </source>
</evidence>
<dbReference type="AlphaFoldDB" id="A0A1D1UE03"/>
<comment type="caution">
    <text evidence="1">The sequence shown here is derived from an EMBL/GenBank/DDBJ whole genome shotgun (WGS) entry which is preliminary data.</text>
</comment>
<sequence>MLKAVCVIAFVQLYPTMIGSLYLRQEHEYTQKYQCEPSFRIWYNKDLISYSNDFDPAIDSAEHRLLTGRHTEKSEEQALQTYFLDTPFPFSHLFLGGITEQETETDMLAVPKRWKRILVQVASWMIEHKYLESDPRVFAKIAELPQDRFFQRVLYRHFPIPIVKDFHPIVEEQCRKGLLPCLKLVHKYAYAHAQQFNRYLNSDHDYFMKQYKKMTLPKAFKNSRNVKMLAYNALGLAKRDFCEVQGMPLEQFSVTRSTPENRYPVL</sequence>
<accession>A0A1D1UE03</accession>
<evidence type="ECO:0000313" key="2">
    <source>
        <dbReference type="Proteomes" id="UP000186922"/>
    </source>
</evidence>
<gene>
    <name evidence="1" type="primary">RvY_00521-1</name>
    <name evidence="1" type="synonym">RvY_00521.1</name>
    <name evidence="1" type="ORF">RvY_00521</name>
</gene>
<dbReference type="EMBL" id="BDGG01000001">
    <property type="protein sequence ID" value="GAU87711.1"/>
    <property type="molecule type" value="Genomic_DNA"/>
</dbReference>
<dbReference type="Proteomes" id="UP000186922">
    <property type="component" value="Unassembled WGS sequence"/>
</dbReference>
<proteinExistence type="predicted"/>